<dbReference type="EMBL" id="CAKKLH010000057">
    <property type="protein sequence ID" value="CAH0101432.1"/>
    <property type="molecule type" value="Genomic_DNA"/>
</dbReference>
<dbReference type="AlphaFoldDB" id="A0A8J2RKI9"/>
<sequence length="110" mass="12268">MVDSYFIKRGHLGVERQSRRNLIRVAAGLGLTFINQLVRFVRQQEVESFLFFFAQIVHRSSVWTEMASAAELSLIVQRLETVASKLESTVLLGAQGSTTTMPGNNNVLPS</sequence>
<keyword evidence="2" id="KW-1185">Reference proteome</keyword>
<protein>
    <submittedName>
        <fullName evidence="1">Uncharacterized protein</fullName>
    </submittedName>
</protein>
<reference evidence="1" key="1">
    <citation type="submission" date="2021-11" db="EMBL/GenBank/DDBJ databases">
        <authorList>
            <person name="Schell T."/>
        </authorList>
    </citation>
    <scope>NUCLEOTIDE SEQUENCE</scope>
    <source>
        <strain evidence="1">M5</strain>
    </source>
</reference>
<dbReference type="Proteomes" id="UP000789390">
    <property type="component" value="Unassembled WGS sequence"/>
</dbReference>
<name>A0A8J2RKI9_9CRUS</name>
<gene>
    <name evidence="1" type="ORF">DGAL_LOCUS3764</name>
</gene>
<proteinExistence type="predicted"/>
<evidence type="ECO:0000313" key="1">
    <source>
        <dbReference type="EMBL" id="CAH0101432.1"/>
    </source>
</evidence>
<organism evidence="1 2">
    <name type="scientific">Daphnia galeata</name>
    <dbReference type="NCBI Taxonomy" id="27404"/>
    <lineage>
        <taxon>Eukaryota</taxon>
        <taxon>Metazoa</taxon>
        <taxon>Ecdysozoa</taxon>
        <taxon>Arthropoda</taxon>
        <taxon>Crustacea</taxon>
        <taxon>Branchiopoda</taxon>
        <taxon>Diplostraca</taxon>
        <taxon>Cladocera</taxon>
        <taxon>Anomopoda</taxon>
        <taxon>Daphniidae</taxon>
        <taxon>Daphnia</taxon>
    </lineage>
</organism>
<comment type="caution">
    <text evidence="1">The sequence shown here is derived from an EMBL/GenBank/DDBJ whole genome shotgun (WGS) entry which is preliminary data.</text>
</comment>
<accession>A0A8J2RKI9</accession>
<evidence type="ECO:0000313" key="2">
    <source>
        <dbReference type="Proteomes" id="UP000789390"/>
    </source>
</evidence>